<dbReference type="Pfam" id="PF00226">
    <property type="entry name" value="DnaJ"/>
    <property type="match status" value="1"/>
</dbReference>
<dbReference type="InterPro" id="IPR036869">
    <property type="entry name" value="J_dom_sf"/>
</dbReference>
<dbReference type="Proteomes" id="UP001243009">
    <property type="component" value="Unassembled WGS sequence"/>
</dbReference>
<dbReference type="EMBL" id="JAUTWS010000100">
    <property type="protein sequence ID" value="MDO9713557.1"/>
    <property type="molecule type" value="Genomic_DNA"/>
</dbReference>
<dbReference type="PROSITE" id="PS50076">
    <property type="entry name" value="DNAJ_2"/>
    <property type="match status" value="1"/>
</dbReference>
<sequence length="119" mass="13243">MSSDPFSVLGVTEDTSDAEIRRRYLALVREHSPDRAPEEFQKFRAAYEALSDERKRLAATLLQTNEAALTRLRLAALQTVPSTLARASVKTTRAVVTDGVQRAVADQNLFTEDRDHGGR</sequence>
<evidence type="ECO:0000259" key="2">
    <source>
        <dbReference type="PROSITE" id="PS50076"/>
    </source>
</evidence>
<gene>
    <name evidence="3" type="ORF">Q7A36_34870</name>
</gene>
<dbReference type="SMART" id="SM00271">
    <property type="entry name" value="DnaJ"/>
    <property type="match status" value="1"/>
</dbReference>
<organism evidence="3 4">
    <name type="scientific">Paracraurococcus lichenis</name>
    <dbReference type="NCBI Taxonomy" id="3064888"/>
    <lineage>
        <taxon>Bacteria</taxon>
        <taxon>Pseudomonadati</taxon>
        <taxon>Pseudomonadota</taxon>
        <taxon>Alphaproteobacteria</taxon>
        <taxon>Acetobacterales</taxon>
        <taxon>Roseomonadaceae</taxon>
        <taxon>Paracraurococcus</taxon>
    </lineage>
</organism>
<evidence type="ECO:0000256" key="1">
    <source>
        <dbReference type="ARBA" id="ARBA00023186"/>
    </source>
</evidence>
<evidence type="ECO:0000313" key="3">
    <source>
        <dbReference type="EMBL" id="MDO9713557.1"/>
    </source>
</evidence>
<protein>
    <submittedName>
        <fullName evidence="3">J domain-containing protein</fullName>
    </submittedName>
</protein>
<evidence type="ECO:0000313" key="4">
    <source>
        <dbReference type="Proteomes" id="UP001243009"/>
    </source>
</evidence>
<accession>A0ABT9EBI0</accession>
<dbReference type="PANTHER" id="PTHR43096">
    <property type="entry name" value="DNAJ HOMOLOG 1, MITOCHONDRIAL-RELATED"/>
    <property type="match status" value="1"/>
</dbReference>
<dbReference type="InterPro" id="IPR001623">
    <property type="entry name" value="DnaJ_domain"/>
</dbReference>
<dbReference type="RefSeq" id="WP_305108413.1">
    <property type="nucleotide sequence ID" value="NZ_JAUTWS010000100.1"/>
</dbReference>
<name>A0ABT9EBI0_9PROT</name>
<feature type="domain" description="J" evidence="2">
    <location>
        <begin position="4"/>
        <end position="55"/>
    </location>
</feature>
<dbReference type="CDD" id="cd06257">
    <property type="entry name" value="DnaJ"/>
    <property type="match status" value="1"/>
</dbReference>
<keyword evidence="1" id="KW-0143">Chaperone</keyword>
<dbReference type="PRINTS" id="PR00625">
    <property type="entry name" value="JDOMAIN"/>
</dbReference>
<keyword evidence="4" id="KW-1185">Reference proteome</keyword>
<reference evidence="3 4" key="1">
    <citation type="submission" date="2023-08" db="EMBL/GenBank/DDBJ databases">
        <title>The draft genome sequence of Paracraurococcus sp. LOR1-02.</title>
        <authorList>
            <person name="Kingkaew E."/>
            <person name="Tanasupawat S."/>
        </authorList>
    </citation>
    <scope>NUCLEOTIDE SEQUENCE [LARGE SCALE GENOMIC DNA]</scope>
    <source>
        <strain evidence="3 4">LOR1-02</strain>
    </source>
</reference>
<proteinExistence type="predicted"/>
<dbReference type="PANTHER" id="PTHR43096:SF52">
    <property type="entry name" value="DNAJ HOMOLOG 1, MITOCHONDRIAL-RELATED"/>
    <property type="match status" value="1"/>
</dbReference>
<comment type="caution">
    <text evidence="3">The sequence shown here is derived from an EMBL/GenBank/DDBJ whole genome shotgun (WGS) entry which is preliminary data.</text>
</comment>
<dbReference type="Gene3D" id="1.10.287.110">
    <property type="entry name" value="DnaJ domain"/>
    <property type="match status" value="1"/>
</dbReference>
<dbReference type="SUPFAM" id="SSF46565">
    <property type="entry name" value="Chaperone J-domain"/>
    <property type="match status" value="1"/>
</dbReference>